<evidence type="ECO:0000313" key="1">
    <source>
        <dbReference type="EMBL" id="RNF34316.1"/>
    </source>
</evidence>
<sequence length="59" mass="6602">MDQALLRTLSEAMRKTDFWLAFHAKERLHQGAALQYMSALGLAPMLHKVQPNLGNPLLG</sequence>
<dbReference type="Proteomes" id="UP000238137">
    <property type="component" value="Unassembled WGS sequence"/>
</dbReference>
<dbReference type="AlphaFoldDB" id="A0A3R7Q2C7"/>
<dbReference type="RefSeq" id="WP_148043639.1">
    <property type="nucleotide sequence ID" value="NZ_PXNQ02000006.1"/>
</dbReference>
<keyword evidence="2" id="KW-1185">Reference proteome</keyword>
<dbReference type="EMBL" id="PXNQ02000006">
    <property type="protein sequence ID" value="RNF34316.1"/>
    <property type="molecule type" value="Genomic_DNA"/>
</dbReference>
<organism evidence="1 2">
    <name type="scientific">Paracoccus methylarcula</name>
    <dbReference type="NCBI Taxonomy" id="72022"/>
    <lineage>
        <taxon>Bacteria</taxon>
        <taxon>Pseudomonadati</taxon>
        <taxon>Pseudomonadota</taxon>
        <taxon>Alphaproteobacteria</taxon>
        <taxon>Rhodobacterales</taxon>
        <taxon>Paracoccaceae</taxon>
        <taxon>Paracoccus</taxon>
    </lineage>
</organism>
<gene>
    <name evidence="1" type="ORF">A7A09_010400</name>
</gene>
<proteinExistence type="predicted"/>
<comment type="caution">
    <text evidence="1">The sequence shown here is derived from an EMBL/GenBank/DDBJ whole genome shotgun (WGS) entry which is preliminary data.</text>
</comment>
<name>A0A3R7Q2C7_9RHOB</name>
<accession>A0A3R7Q2C7</accession>
<protein>
    <submittedName>
        <fullName evidence="1">Uncharacterized protein</fullName>
    </submittedName>
</protein>
<evidence type="ECO:0000313" key="2">
    <source>
        <dbReference type="Proteomes" id="UP000238137"/>
    </source>
</evidence>
<reference evidence="1" key="1">
    <citation type="submission" date="2018-05" db="EMBL/GenBank/DDBJ databases">
        <title>Reclassification of Methylarcula marina and Methylarcula terricola as Paracoccus methylarcula sp.nov., comb.nov. and Paracoccus terricola comb.nov.</title>
        <authorList>
            <person name="Shmareva M.N."/>
            <person name="Doronina N.V."/>
            <person name="Vasilenko O.V."/>
            <person name="Tarlachkov S.V."/>
            <person name="Trotsenko Y.A."/>
        </authorList>
    </citation>
    <scope>NUCLEOTIDE SEQUENCE [LARGE SCALE GENOMIC DNA]</scope>
    <source>
        <strain evidence="1">VKM B-2159</strain>
    </source>
</reference>